<dbReference type="InterPro" id="IPR051157">
    <property type="entry name" value="PDH/Transketolase"/>
</dbReference>
<dbReference type="InterPro" id="IPR009014">
    <property type="entry name" value="Transketo_C/PFOR_II"/>
</dbReference>
<dbReference type="EMBL" id="FWDO01000004">
    <property type="protein sequence ID" value="SLM17690.1"/>
    <property type="molecule type" value="Genomic_DNA"/>
</dbReference>
<feature type="transmembrane region" description="Helical" evidence="4">
    <location>
        <begin position="61"/>
        <end position="83"/>
    </location>
</feature>
<evidence type="ECO:0000256" key="4">
    <source>
        <dbReference type="SAM" id="Phobius"/>
    </source>
</evidence>
<dbReference type="GO" id="GO:0004802">
    <property type="term" value="F:transketolase activity"/>
    <property type="evidence" value="ECO:0007669"/>
    <property type="project" value="UniProtKB-EC"/>
</dbReference>
<dbReference type="PANTHER" id="PTHR43825">
    <property type="entry name" value="PYRUVATE DEHYDROGENASE E1 COMPONENT"/>
    <property type="match status" value="1"/>
</dbReference>
<comment type="similarity">
    <text evidence="2">Belongs to the transketolase family.</text>
</comment>
<protein>
    <submittedName>
        <fullName evidence="6">Putative transketolase C-terminal section</fullName>
        <ecNumber evidence="6">2.2.1.1</ecNumber>
    </submittedName>
</protein>
<evidence type="ECO:0000256" key="1">
    <source>
        <dbReference type="ARBA" id="ARBA00001964"/>
    </source>
</evidence>
<keyword evidence="4" id="KW-0812">Transmembrane</keyword>
<dbReference type="SUPFAM" id="SSF52518">
    <property type="entry name" value="Thiamin diphosphate-binding fold (THDP-binding)"/>
    <property type="match status" value="1"/>
</dbReference>
<dbReference type="InterPro" id="IPR005475">
    <property type="entry name" value="Transketolase-like_Pyr-bd"/>
</dbReference>
<comment type="cofactor">
    <cofactor evidence="1">
        <name>thiamine diphosphate</name>
        <dbReference type="ChEBI" id="CHEBI:58937"/>
    </cofactor>
</comment>
<dbReference type="AlphaFoldDB" id="A0A3P3XN35"/>
<dbReference type="Gene3D" id="3.40.50.970">
    <property type="match status" value="1"/>
</dbReference>
<dbReference type="FunFam" id="3.40.50.970:FF:000129">
    <property type="entry name" value="Transketolase"/>
    <property type="match status" value="1"/>
</dbReference>
<dbReference type="SMART" id="SM00861">
    <property type="entry name" value="Transket_pyr"/>
    <property type="match status" value="1"/>
</dbReference>
<dbReference type="Pfam" id="PF02779">
    <property type="entry name" value="Transket_pyr"/>
    <property type="match status" value="1"/>
</dbReference>
<evidence type="ECO:0000259" key="5">
    <source>
        <dbReference type="SMART" id="SM00861"/>
    </source>
</evidence>
<keyword evidence="6" id="KW-0808">Transferase</keyword>
<dbReference type="InterPro" id="IPR029061">
    <property type="entry name" value="THDP-binding"/>
</dbReference>
<name>A0A3P3XN35_9SPIR</name>
<evidence type="ECO:0000256" key="3">
    <source>
        <dbReference type="ARBA" id="ARBA00023052"/>
    </source>
</evidence>
<dbReference type="PANTHER" id="PTHR43825:SF1">
    <property type="entry name" value="TRANSKETOLASE-LIKE PYRIMIDINE-BINDING DOMAIN-CONTAINING PROTEIN"/>
    <property type="match status" value="1"/>
</dbReference>
<dbReference type="Pfam" id="PF02780">
    <property type="entry name" value="Transketolase_C"/>
    <property type="match status" value="1"/>
</dbReference>
<dbReference type="Gene3D" id="3.40.50.920">
    <property type="match status" value="1"/>
</dbReference>
<gene>
    <name evidence="6" type="ORF">SPIRO4BDMA_40259</name>
</gene>
<dbReference type="EC" id="2.2.1.1" evidence="6"/>
<dbReference type="SUPFAM" id="SSF52922">
    <property type="entry name" value="TK C-terminal domain-like"/>
    <property type="match status" value="1"/>
</dbReference>
<feature type="domain" description="Transketolase-like pyrimidine-binding" evidence="5">
    <location>
        <begin position="7"/>
        <end position="172"/>
    </location>
</feature>
<keyword evidence="4" id="KW-1133">Transmembrane helix</keyword>
<reference evidence="6" key="1">
    <citation type="submission" date="2017-02" db="EMBL/GenBank/DDBJ databases">
        <authorList>
            <person name="Regsiter A."/>
            <person name="William W."/>
        </authorList>
    </citation>
    <scope>NUCLEOTIDE SEQUENCE</scope>
    <source>
        <strain evidence="6">BdmA 4</strain>
    </source>
</reference>
<evidence type="ECO:0000256" key="2">
    <source>
        <dbReference type="ARBA" id="ARBA00007131"/>
    </source>
</evidence>
<accession>A0A3P3XN35</accession>
<proteinExistence type="inferred from homology"/>
<organism evidence="6">
    <name type="scientific">uncultured spirochete</name>
    <dbReference type="NCBI Taxonomy" id="156406"/>
    <lineage>
        <taxon>Bacteria</taxon>
        <taxon>Pseudomonadati</taxon>
        <taxon>Spirochaetota</taxon>
        <taxon>Spirochaetia</taxon>
        <taxon>Spirochaetales</taxon>
        <taxon>environmental samples</taxon>
    </lineage>
</organism>
<dbReference type="CDD" id="cd07033">
    <property type="entry name" value="TPP_PYR_DXS_TK_like"/>
    <property type="match status" value="1"/>
</dbReference>
<evidence type="ECO:0000313" key="6">
    <source>
        <dbReference type="EMBL" id="SLM17690.1"/>
    </source>
</evidence>
<keyword evidence="3" id="KW-0786">Thiamine pyrophosphate</keyword>
<keyword evidence="4" id="KW-0472">Membrane</keyword>
<dbReference type="InterPro" id="IPR033248">
    <property type="entry name" value="Transketolase_C"/>
</dbReference>
<sequence length="318" mass="33789">MELGEEIAQRTAFGQALVELGAEKPNMLVLDADVGPSTQTHLFGRAYPDRFIEVGIAEQNMVGIAAGLSTLGFVPWISTFAVFMTKRAGDQIRNSIAHPKANVKINGAYGGLPTGRAGATHSAIEDLAVMRAMPNMIIMDPADPREAAVCARLAMEIEGPVYLRTVRCPVPVIFPEHHKVEIGKAVKLHEGKDVAIISSGMMTPRALKAAEILEGQGVSARLLHMPTIKPIDIEAICDAAESIGAIVTVENHSIIGGLGGAVCEVVAEYAPCRVKRLGFPDVFLESGDDEVLFSRYSLDIAGIVSVAKALAEGGKKNK</sequence>